<dbReference type="InterPro" id="IPR020588">
    <property type="entry name" value="RecA_ATP-bd"/>
</dbReference>
<evidence type="ECO:0000259" key="3">
    <source>
        <dbReference type="PROSITE" id="PS50162"/>
    </source>
</evidence>
<evidence type="ECO:0000313" key="4">
    <source>
        <dbReference type="EMBL" id="CAH0748012.1"/>
    </source>
</evidence>
<dbReference type="GO" id="GO:0000724">
    <property type="term" value="P:double-strand break repair via homologous recombination"/>
    <property type="evidence" value="ECO:0007669"/>
    <property type="project" value="TreeGrafter"/>
</dbReference>
<dbReference type="AlphaFoldDB" id="A0A9P0C4Z4"/>
<comment type="subcellular location">
    <subcellularLocation>
        <location evidence="1">Nucleus</location>
    </subcellularLocation>
</comment>
<dbReference type="PANTHER" id="PTHR46457:SF1">
    <property type="entry name" value="DNA REPAIR PROTEIN RAD51 HOMOLOG 4"/>
    <property type="match status" value="1"/>
</dbReference>
<evidence type="ECO:0000256" key="2">
    <source>
        <dbReference type="ARBA" id="ARBA00023242"/>
    </source>
</evidence>
<sequence length="267" mass="30834">MDFITIFTQFSYFFCSLNTMLSGGLPKGHITELCGLANSGKTQFCHQLAINCVKETENIVLYIDTKGDFSSIRIQQILDSHKKSYKEMAEIMFRIKTVRIWIMEELIELLQNIKSGALVLNKLSLIIIDSLPTLMFQHLGDESKIGLALLNKFVNYCRFLCRHLQLCVVCVNILTRWLDQDVELEDERNQQQYSSILHESSYVEKQNRCLGKYWQQIPYQVLFLELKQLQDKKEFENIVKQLTISVLGTNNKVSKQCLVTLSTTGVS</sequence>
<dbReference type="InterPro" id="IPR027417">
    <property type="entry name" value="P-loop_NTPase"/>
</dbReference>
<keyword evidence="2" id="KW-0539">Nucleus</keyword>
<evidence type="ECO:0000256" key="1">
    <source>
        <dbReference type="ARBA" id="ARBA00004123"/>
    </source>
</evidence>
<gene>
    <name evidence="4" type="ORF">DIATSA_LOCUS1718</name>
</gene>
<reference evidence="4" key="1">
    <citation type="submission" date="2021-12" db="EMBL/GenBank/DDBJ databases">
        <authorList>
            <person name="King R."/>
        </authorList>
    </citation>
    <scope>NUCLEOTIDE SEQUENCE</scope>
</reference>
<proteinExistence type="predicted"/>
<feature type="domain" description="RecA family profile 1" evidence="3">
    <location>
        <begin position="6"/>
        <end position="174"/>
    </location>
</feature>
<dbReference type="InterPro" id="IPR051988">
    <property type="entry name" value="HRR_RAD51_Paralog"/>
</dbReference>
<accession>A0A9P0C4Z4</accession>
<dbReference type="InterPro" id="IPR013632">
    <property type="entry name" value="Rad51_C"/>
</dbReference>
<dbReference type="GO" id="GO:0007131">
    <property type="term" value="P:reciprocal meiotic recombination"/>
    <property type="evidence" value="ECO:0007669"/>
    <property type="project" value="TreeGrafter"/>
</dbReference>
<dbReference type="PANTHER" id="PTHR46457">
    <property type="entry name" value="DNA REPAIR PROTEIN RAD51 HOMOLOG 4"/>
    <property type="match status" value="1"/>
</dbReference>
<dbReference type="GO" id="GO:0005657">
    <property type="term" value="C:replication fork"/>
    <property type="evidence" value="ECO:0007669"/>
    <property type="project" value="TreeGrafter"/>
</dbReference>
<dbReference type="GO" id="GO:0000723">
    <property type="term" value="P:telomere maintenance"/>
    <property type="evidence" value="ECO:0007669"/>
    <property type="project" value="TreeGrafter"/>
</dbReference>
<reference evidence="4" key="2">
    <citation type="submission" date="2022-10" db="EMBL/GenBank/DDBJ databases">
        <authorList>
            <consortium name="ENA_rothamsted_submissions"/>
            <consortium name="culmorum"/>
            <person name="King R."/>
        </authorList>
    </citation>
    <scope>NUCLEOTIDE SEQUENCE</scope>
</reference>
<dbReference type="GO" id="GO:0005815">
    <property type="term" value="C:microtubule organizing center"/>
    <property type="evidence" value="ECO:0007669"/>
    <property type="project" value="TreeGrafter"/>
</dbReference>
<dbReference type="SUPFAM" id="SSF52540">
    <property type="entry name" value="P-loop containing nucleoside triphosphate hydrolases"/>
    <property type="match status" value="1"/>
</dbReference>
<protein>
    <recommendedName>
        <fullName evidence="3">RecA family profile 1 domain-containing protein</fullName>
    </recommendedName>
</protein>
<organism evidence="4 5">
    <name type="scientific">Diatraea saccharalis</name>
    <name type="common">sugarcane borer</name>
    <dbReference type="NCBI Taxonomy" id="40085"/>
    <lineage>
        <taxon>Eukaryota</taxon>
        <taxon>Metazoa</taxon>
        <taxon>Ecdysozoa</taxon>
        <taxon>Arthropoda</taxon>
        <taxon>Hexapoda</taxon>
        <taxon>Insecta</taxon>
        <taxon>Pterygota</taxon>
        <taxon>Neoptera</taxon>
        <taxon>Endopterygota</taxon>
        <taxon>Lepidoptera</taxon>
        <taxon>Glossata</taxon>
        <taxon>Ditrysia</taxon>
        <taxon>Pyraloidea</taxon>
        <taxon>Crambidae</taxon>
        <taxon>Crambinae</taxon>
        <taxon>Diatraea</taxon>
    </lineage>
</organism>
<name>A0A9P0C4Z4_9NEOP</name>
<dbReference type="GO" id="GO:0140664">
    <property type="term" value="F:ATP-dependent DNA damage sensor activity"/>
    <property type="evidence" value="ECO:0007669"/>
    <property type="project" value="InterPro"/>
</dbReference>
<dbReference type="OrthoDB" id="336321at2759"/>
<dbReference type="Proteomes" id="UP001153714">
    <property type="component" value="Chromosome 11"/>
</dbReference>
<dbReference type="GO" id="GO:0003697">
    <property type="term" value="F:single-stranded DNA binding"/>
    <property type="evidence" value="ECO:0007669"/>
    <property type="project" value="TreeGrafter"/>
</dbReference>
<dbReference type="Gene3D" id="3.40.50.300">
    <property type="entry name" value="P-loop containing nucleotide triphosphate hydrolases"/>
    <property type="match status" value="1"/>
</dbReference>
<keyword evidence="5" id="KW-1185">Reference proteome</keyword>
<dbReference type="PROSITE" id="PS50162">
    <property type="entry name" value="RECA_2"/>
    <property type="match status" value="1"/>
</dbReference>
<dbReference type="Pfam" id="PF08423">
    <property type="entry name" value="Rad51"/>
    <property type="match status" value="1"/>
</dbReference>
<dbReference type="EMBL" id="OU893342">
    <property type="protein sequence ID" value="CAH0748012.1"/>
    <property type="molecule type" value="Genomic_DNA"/>
</dbReference>
<dbReference type="GO" id="GO:0000400">
    <property type="term" value="F:four-way junction DNA binding"/>
    <property type="evidence" value="ECO:0007669"/>
    <property type="project" value="TreeGrafter"/>
</dbReference>
<dbReference type="GO" id="GO:0042148">
    <property type="term" value="P:DNA strand invasion"/>
    <property type="evidence" value="ECO:0007669"/>
    <property type="project" value="TreeGrafter"/>
</dbReference>
<evidence type="ECO:0000313" key="5">
    <source>
        <dbReference type="Proteomes" id="UP001153714"/>
    </source>
</evidence>
<dbReference type="GO" id="GO:0033063">
    <property type="term" value="C:Rad51B-Rad51C-Rad51D-XRCC2 complex"/>
    <property type="evidence" value="ECO:0007669"/>
    <property type="project" value="TreeGrafter"/>
</dbReference>
<dbReference type="GO" id="GO:0005524">
    <property type="term" value="F:ATP binding"/>
    <property type="evidence" value="ECO:0007669"/>
    <property type="project" value="InterPro"/>
</dbReference>